<evidence type="ECO:0000256" key="9">
    <source>
        <dbReference type="ARBA" id="ARBA00023125"/>
    </source>
</evidence>
<proteinExistence type="inferred from homology"/>
<dbReference type="SUPFAM" id="SSF48024">
    <property type="entry name" value="N-terminal domain of DnaB helicase"/>
    <property type="match status" value="1"/>
</dbReference>
<dbReference type="GeneID" id="38571690"/>
<dbReference type="Pfam" id="PF00772">
    <property type="entry name" value="DnaB"/>
    <property type="match status" value="1"/>
</dbReference>
<evidence type="ECO:0000256" key="8">
    <source>
        <dbReference type="ARBA" id="ARBA00022840"/>
    </source>
</evidence>
<dbReference type="InterPro" id="IPR007694">
    <property type="entry name" value="DNA_helicase_DnaB-like_C"/>
</dbReference>
<dbReference type="CDD" id="cd00984">
    <property type="entry name" value="DnaB_C"/>
    <property type="match status" value="1"/>
</dbReference>
<dbReference type="Gene3D" id="3.40.50.300">
    <property type="entry name" value="P-loop containing nucleotide triphosphate hydrolases"/>
    <property type="match status" value="2"/>
</dbReference>
<dbReference type="PROSITE" id="PS51199">
    <property type="entry name" value="SF4_HELICASE"/>
    <property type="match status" value="2"/>
</dbReference>
<keyword evidence="9 13" id="KW-0238">DNA-binding</keyword>
<comment type="catalytic activity">
    <reaction evidence="12 13">
        <text>ATP + H2O = ADP + phosphate + H(+)</text>
        <dbReference type="Rhea" id="RHEA:13065"/>
        <dbReference type="ChEBI" id="CHEBI:15377"/>
        <dbReference type="ChEBI" id="CHEBI:15378"/>
        <dbReference type="ChEBI" id="CHEBI:30616"/>
        <dbReference type="ChEBI" id="CHEBI:43474"/>
        <dbReference type="ChEBI" id="CHEBI:456216"/>
        <dbReference type="EC" id="5.6.2.3"/>
    </reaction>
</comment>
<dbReference type="GO" id="GO:0005829">
    <property type="term" value="C:cytosol"/>
    <property type="evidence" value="ECO:0007669"/>
    <property type="project" value="TreeGrafter"/>
</dbReference>
<dbReference type="InterPro" id="IPR036844">
    <property type="entry name" value="Hint_dom_sf"/>
</dbReference>
<name>A0A3G2QZ92_9STRA</name>
<dbReference type="GO" id="GO:0006269">
    <property type="term" value="P:DNA replication, synthesis of primer"/>
    <property type="evidence" value="ECO:0007669"/>
    <property type="project" value="UniProtKB-UniRule"/>
</dbReference>
<dbReference type="PROSITE" id="PS50818">
    <property type="entry name" value="INTEIN_C_TER"/>
    <property type="match status" value="1"/>
</dbReference>
<dbReference type="RefSeq" id="YP_009545219.1">
    <property type="nucleotide sequence ID" value="NC_040134.1"/>
</dbReference>
<accession>A0A3G2QZ92</accession>
<sequence>MEETKTTNSNLISLPHNFLAEQGILSILLTNPSLIKNCLSNLSINSFYHDSNKLIYETICELSETNSLINLTTIITKLQDRGILKKIGGIDKIVKLINRFENFLDLDEYIKIVNENYLRRLIIDLGKQIIIWSYATPFNLEEIISKIEDSIFNIKQQKVSKKFYSAAEIVDDIFNEIKDKNNKTTNLGYLTSFQDLDSIVQGFQKSDLIIIAGRPSMGKTAFSLNLAKNIIEKYKIPLIIFSLEMSRQQIIYRFISTESKINNNRLKSRKMISSEWSSLTKAMKTISELPIFIDDNPNLTLIDIRTKIKKIFLEKNQNGIIIIDYLQLMKLNFKLENRVQEISYLTRNLKIIAKEFNIPIILLSQLSRNVESRVNKRPMLSDLRESGCIVPLQKRPSVNFASWNLVNIIPTNMVNNPFDFKGIKPTYLITFQNGVKIQLTANHKILSKNGWIKTYQITSGTEIYSLVKETNIHFQSKYKYNKVSSIEYQGIYSVYDKTIPIFHNYIFNNIILHNSIEQDADIVIMIYREDYYQEKQLNSQITEFIVAKHRNGPVGTAKLVFTPSTTTFSNL</sequence>
<dbReference type="CDD" id="cd00081">
    <property type="entry name" value="Hint"/>
    <property type="match status" value="1"/>
</dbReference>
<organism evidence="15">
    <name type="scientific">Synura uvella</name>
    <dbReference type="NCBI Taxonomy" id="52557"/>
    <lineage>
        <taxon>Eukaryota</taxon>
        <taxon>Sar</taxon>
        <taxon>Stramenopiles</taxon>
        <taxon>Ochrophyta</taxon>
        <taxon>Synurophyceae</taxon>
        <taxon>Synurales</taxon>
        <taxon>Mallomonadaceae</taxon>
        <taxon>Synura</taxon>
    </lineage>
</organism>
<comment type="function">
    <text evidence="11">The intein is an endonuclease.</text>
</comment>
<reference evidence="15" key="1">
    <citation type="submission" date="2018-08" db="EMBL/GenBank/DDBJ databases">
        <title>Comparative Plastid Genomics of Synurophyceae: Evolutionary Evidence of Lateral Gene Transfer and Inverted Repeat Dynamics.</title>
        <authorList>
            <person name="Kim J.I."/>
            <person name="Shin H."/>
            <person name="Skaloud P."/>
            <person name="Jung J."/>
            <person name="Yoon H.S."/>
            <person name="Archibald J.M."/>
            <person name="Shin W."/>
        </authorList>
    </citation>
    <scope>NUCLEOTIDE SEQUENCE</scope>
    <source>
        <strain evidence="15">FBCC200023</strain>
    </source>
</reference>
<dbReference type="EC" id="5.6.2.3" evidence="13"/>
<evidence type="ECO:0000256" key="5">
    <source>
        <dbReference type="ARBA" id="ARBA00022741"/>
    </source>
</evidence>
<dbReference type="GO" id="GO:0003677">
    <property type="term" value="F:DNA binding"/>
    <property type="evidence" value="ECO:0007669"/>
    <property type="project" value="UniProtKB-UniRule"/>
</dbReference>
<feature type="domain" description="SF4 helicase" evidence="14">
    <location>
        <begin position="182"/>
        <end position="387"/>
    </location>
</feature>
<evidence type="ECO:0000256" key="10">
    <source>
        <dbReference type="ARBA" id="ARBA00023235"/>
    </source>
</evidence>
<evidence type="ECO:0000259" key="14">
    <source>
        <dbReference type="PROSITE" id="PS51199"/>
    </source>
</evidence>
<dbReference type="PANTHER" id="PTHR30153:SF2">
    <property type="entry name" value="REPLICATIVE DNA HELICASE"/>
    <property type="match status" value="1"/>
</dbReference>
<dbReference type="Gene3D" id="1.10.860.10">
    <property type="entry name" value="DNAb Helicase, Chain A"/>
    <property type="match status" value="1"/>
</dbReference>
<dbReference type="SUPFAM" id="SSF52540">
    <property type="entry name" value="P-loop containing nucleoside triphosphate hydrolases"/>
    <property type="match status" value="1"/>
</dbReference>
<dbReference type="Pfam" id="PF03796">
    <property type="entry name" value="DnaB_C"/>
    <property type="match status" value="1"/>
</dbReference>
<dbReference type="PANTHER" id="PTHR30153">
    <property type="entry name" value="REPLICATIVE DNA HELICASE DNAB"/>
    <property type="match status" value="1"/>
</dbReference>
<dbReference type="NCBIfam" id="TIGR00665">
    <property type="entry name" value="DnaB"/>
    <property type="match status" value="1"/>
</dbReference>
<keyword evidence="10" id="KW-0413">Isomerase</keyword>
<evidence type="ECO:0000256" key="3">
    <source>
        <dbReference type="ARBA" id="ARBA00022705"/>
    </source>
</evidence>
<dbReference type="InterPro" id="IPR036185">
    <property type="entry name" value="DNA_heli_DnaB-like_N_sf"/>
</dbReference>
<dbReference type="InterPro" id="IPR030934">
    <property type="entry name" value="Intein_C"/>
</dbReference>
<evidence type="ECO:0000256" key="13">
    <source>
        <dbReference type="RuleBase" id="RU362085"/>
    </source>
</evidence>
<dbReference type="GO" id="GO:0005524">
    <property type="term" value="F:ATP binding"/>
    <property type="evidence" value="ECO:0007669"/>
    <property type="project" value="UniProtKB-UniRule"/>
</dbReference>
<dbReference type="InterPro" id="IPR016136">
    <property type="entry name" value="DNA_helicase_N/primase_C"/>
</dbReference>
<keyword evidence="6 13" id="KW-0378">Hydrolase</keyword>
<dbReference type="InterPro" id="IPR027417">
    <property type="entry name" value="P-loop_NTPase"/>
</dbReference>
<comment type="similarity">
    <text evidence="1 13">Belongs to the helicase family. DnaB subfamily.</text>
</comment>
<dbReference type="SMART" id="SM00305">
    <property type="entry name" value="HintC"/>
    <property type="match status" value="1"/>
</dbReference>
<evidence type="ECO:0000256" key="1">
    <source>
        <dbReference type="ARBA" id="ARBA00008428"/>
    </source>
</evidence>
<evidence type="ECO:0000313" key="15">
    <source>
        <dbReference type="EMBL" id="AYO28373.1"/>
    </source>
</evidence>
<keyword evidence="3 13" id="KW-0235">DNA replication</keyword>
<dbReference type="InterPro" id="IPR007693">
    <property type="entry name" value="DNA_helicase_DnaB-like_N"/>
</dbReference>
<gene>
    <name evidence="15" type="primary">dnaB</name>
</gene>
<evidence type="ECO:0000256" key="7">
    <source>
        <dbReference type="ARBA" id="ARBA00022806"/>
    </source>
</evidence>
<feature type="domain" description="SF4 helicase" evidence="14">
    <location>
        <begin position="515"/>
        <end position="571"/>
    </location>
</feature>
<dbReference type="SMART" id="SM00382">
    <property type="entry name" value="AAA"/>
    <property type="match status" value="1"/>
</dbReference>
<dbReference type="GO" id="GO:0043139">
    <property type="term" value="F:5'-3' DNA helicase activity"/>
    <property type="evidence" value="ECO:0007669"/>
    <property type="project" value="UniProtKB-EC"/>
</dbReference>
<dbReference type="Gene3D" id="2.170.16.10">
    <property type="entry name" value="Hedgehog/Intein (Hint) domain"/>
    <property type="match status" value="1"/>
</dbReference>
<evidence type="ECO:0000256" key="4">
    <source>
        <dbReference type="ARBA" id="ARBA00022737"/>
    </source>
</evidence>
<comment type="function">
    <text evidence="13">The main replicative DNA helicase, it participates in initiation and elongation during chromosome replication. Travels ahead of the DNA replisome, separating dsDNA into templates for DNA synthesis. A processive ATP-dependent 5'-3' DNA helicase it has DNA-dependent ATPase activity.</text>
</comment>
<dbReference type="InterPro" id="IPR007692">
    <property type="entry name" value="DNA_helicase_DnaB"/>
</dbReference>
<keyword evidence="2 13" id="KW-0639">Primosome</keyword>
<keyword evidence="7 13" id="KW-0347">Helicase</keyword>
<protein>
    <recommendedName>
        <fullName evidence="13">Replicative DNA helicase</fullName>
        <ecNumber evidence="13">5.6.2.3</ecNumber>
    </recommendedName>
</protein>
<dbReference type="InterPro" id="IPR003593">
    <property type="entry name" value="AAA+_ATPase"/>
</dbReference>
<dbReference type="InterPro" id="IPR003586">
    <property type="entry name" value="Hint_dom_C"/>
</dbReference>
<dbReference type="AlphaFoldDB" id="A0A3G2QZ92"/>
<geneLocation type="plastid" evidence="15"/>
<evidence type="ECO:0000256" key="2">
    <source>
        <dbReference type="ARBA" id="ARBA00022515"/>
    </source>
</evidence>
<keyword evidence="4" id="KW-0677">Repeat</keyword>
<dbReference type="EMBL" id="MH795130">
    <property type="protein sequence ID" value="AYO28373.1"/>
    <property type="molecule type" value="Genomic_DNA"/>
</dbReference>
<evidence type="ECO:0000256" key="6">
    <source>
        <dbReference type="ARBA" id="ARBA00022801"/>
    </source>
</evidence>
<evidence type="ECO:0000256" key="12">
    <source>
        <dbReference type="ARBA" id="ARBA00048954"/>
    </source>
</evidence>
<evidence type="ECO:0000256" key="11">
    <source>
        <dbReference type="ARBA" id="ARBA00044940"/>
    </source>
</evidence>
<dbReference type="GO" id="GO:0016887">
    <property type="term" value="F:ATP hydrolysis activity"/>
    <property type="evidence" value="ECO:0007669"/>
    <property type="project" value="RHEA"/>
</dbReference>
<keyword evidence="5 13" id="KW-0547">Nucleotide-binding</keyword>
<keyword evidence="15" id="KW-0934">Plastid</keyword>
<dbReference type="SUPFAM" id="SSF51294">
    <property type="entry name" value="Hedgehog/intein (Hint) domain"/>
    <property type="match status" value="1"/>
</dbReference>
<keyword evidence="8 13" id="KW-0067">ATP-binding</keyword>